<protein>
    <submittedName>
        <fullName evidence="7">Acetolactate synthase II large subunit</fullName>
        <ecNumber evidence="7">2.2.1.6</ecNumber>
    </submittedName>
</protein>
<evidence type="ECO:0000256" key="1">
    <source>
        <dbReference type="ARBA" id="ARBA00007812"/>
    </source>
</evidence>
<proteinExistence type="inferred from homology"/>
<evidence type="ECO:0000259" key="6">
    <source>
        <dbReference type="Pfam" id="PF02776"/>
    </source>
</evidence>
<organism evidence="7 8">
    <name type="scientific">Mameliella alba</name>
    <dbReference type="NCBI Taxonomy" id="561184"/>
    <lineage>
        <taxon>Bacteria</taxon>
        <taxon>Pseudomonadati</taxon>
        <taxon>Pseudomonadota</taxon>
        <taxon>Alphaproteobacteria</taxon>
        <taxon>Rhodobacterales</taxon>
        <taxon>Roseobacteraceae</taxon>
        <taxon>Mameliella</taxon>
    </lineage>
</organism>
<dbReference type="SUPFAM" id="SSF52518">
    <property type="entry name" value="Thiamin diphosphate-binding fold (THDP-binding)"/>
    <property type="match status" value="2"/>
</dbReference>
<dbReference type="InterPro" id="IPR029061">
    <property type="entry name" value="THDP-binding"/>
</dbReference>
<dbReference type="InterPro" id="IPR011766">
    <property type="entry name" value="TPP_enzyme_TPP-bd"/>
</dbReference>
<dbReference type="AlphaFoldDB" id="A0A0B3SL53"/>
<dbReference type="CDD" id="cd07035">
    <property type="entry name" value="TPP_PYR_POX_like"/>
    <property type="match status" value="1"/>
</dbReference>
<feature type="domain" description="Thiamine pyrophosphate enzyme N-terminal TPP-binding" evidence="6">
    <location>
        <begin position="31"/>
        <end position="144"/>
    </location>
</feature>
<dbReference type="Pfam" id="PF02776">
    <property type="entry name" value="TPP_enzyme_N"/>
    <property type="match status" value="1"/>
</dbReference>
<dbReference type="GO" id="GO:0050660">
    <property type="term" value="F:flavin adenine dinucleotide binding"/>
    <property type="evidence" value="ECO:0007669"/>
    <property type="project" value="TreeGrafter"/>
</dbReference>
<reference evidence="7 8" key="1">
    <citation type="submission" date="2014-10" db="EMBL/GenBank/DDBJ databases">
        <title>Genome sequence of Ponticoccus sp. strain UMTAT08 isolated from clonal culture of toxic dinoflagellate Alexandrium tamiyavanichii.</title>
        <authorList>
            <person name="Gan H.Y."/>
            <person name="Muhd D.-D."/>
            <person name="Mohd Noor M.E."/>
            <person name="Yeong Y.S."/>
            <person name="Usup G."/>
        </authorList>
    </citation>
    <scope>NUCLEOTIDE SEQUENCE [LARGE SCALE GENOMIC DNA]</scope>
    <source>
        <strain evidence="7 8">UMTAT08</strain>
    </source>
</reference>
<gene>
    <name evidence="7" type="ORF">OA50_04065</name>
</gene>
<dbReference type="Pfam" id="PF00205">
    <property type="entry name" value="TPP_enzyme_M"/>
    <property type="match status" value="1"/>
</dbReference>
<name>A0A0B3SL53_9RHOB</name>
<evidence type="ECO:0000259" key="4">
    <source>
        <dbReference type="Pfam" id="PF00205"/>
    </source>
</evidence>
<evidence type="ECO:0000313" key="8">
    <source>
        <dbReference type="Proteomes" id="UP000030960"/>
    </source>
</evidence>
<evidence type="ECO:0000313" key="7">
    <source>
        <dbReference type="EMBL" id="KHQ51284.1"/>
    </source>
</evidence>
<dbReference type="EMBL" id="JSUQ01000018">
    <property type="protein sequence ID" value="KHQ51284.1"/>
    <property type="molecule type" value="Genomic_DNA"/>
</dbReference>
<comment type="caution">
    <text evidence="7">The sequence shown here is derived from an EMBL/GenBank/DDBJ whole genome shotgun (WGS) entry which is preliminary data.</text>
</comment>
<sequence>MIFFHQMEASIRQVSSGNFERHIMKDTVQPMKLHQRLAQAIVGHGVTHLYGLVGDANLFMVDSYVDAGLGRYVPCTHEANAVLAAIGFAQTTGRTGVATITHGPALTNVSTALAEAARGGIPLVLLCGDTPPGDLQHLQKIDQREVVAATGAVFVEMRRPETAIQDLDRAFRIAAHRRCPVVFNMRVDLQWATVPGGEKVTPVLDFATAPASGGALEEAAGMLASARRPLILAGRGAIGSEARSALLRLAARIEAPVATTLKAQGLFRGEPFDLGICGGLSHPTATEVIMQSDCIVAFGASLSKHTTEERAYTKGKRVVQVLPDVEENPRLDDPTLRLIGDIAGTADAITELLDMAEIPGSGACDADLAARLQGEAKNFVQLPAPSVTTNGTVDMVPALRRLHQALPQDRVLVADLGRFVTTVWRNMPVTRPQDLVYTSHFGAIGCAMGQAIGTATAIDDRPTVLVAGDGGFALSGLSELITAVQENVDLVAIICNDGSYGAEHVQFTNRKMKPGLSMIARIDFVAAATALGLNAIRVEDMQSLDAACAAIATRDRPMLIDLRLDPEKIEM</sequence>
<dbReference type="InterPro" id="IPR012001">
    <property type="entry name" value="Thiamin_PyroP_enz_TPP-bd_dom"/>
</dbReference>
<dbReference type="PATRIC" id="fig|1515334.3.peg.4096"/>
<feature type="domain" description="Thiamine pyrophosphate enzyme central" evidence="4">
    <location>
        <begin position="216"/>
        <end position="348"/>
    </location>
</feature>
<dbReference type="EC" id="2.2.1.6" evidence="7"/>
<dbReference type="InterPro" id="IPR012000">
    <property type="entry name" value="Thiamin_PyroP_enz_cen_dom"/>
</dbReference>
<dbReference type="PANTHER" id="PTHR18968:SF13">
    <property type="entry name" value="ACETOLACTATE SYNTHASE CATALYTIC SUBUNIT, MITOCHONDRIAL"/>
    <property type="match status" value="1"/>
</dbReference>
<dbReference type="Pfam" id="PF02775">
    <property type="entry name" value="TPP_enzyme_C"/>
    <property type="match status" value="1"/>
</dbReference>
<accession>A0A0B3SL53</accession>
<dbReference type="Proteomes" id="UP000030960">
    <property type="component" value="Unassembled WGS sequence"/>
</dbReference>
<keyword evidence="8" id="KW-1185">Reference proteome</keyword>
<evidence type="ECO:0000256" key="2">
    <source>
        <dbReference type="ARBA" id="ARBA00023052"/>
    </source>
</evidence>
<dbReference type="InterPro" id="IPR045229">
    <property type="entry name" value="TPP_enz"/>
</dbReference>
<comment type="similarity">
    <text evidence="1 3">Belongs to the TPP enzyme family.</text>
</comment>
<dbReference type="GO" id="GO:0003984">
    <property type="term" value="F:acetolactate synthase activity"/>
    <property type="evidence" value="ECO:0007669"/>
    <property type="project" value="UniProtKB-EC"/>
</dbReference>
<keyword evidence="2 3" id="KW-0786">Thiamine pyrophosphate</keyword>
<dbReference type="CDD" id="cd00568">
    <property type="entry name" value="TPP_enzymes"/>
    <property type="match status" value="1"/>
</dbReference>
<dbReference type="Gene3D" id="3.40.50.970">
    <property type="match status" value="2"/>
</dbReference>
<dbReference type="GO" id="GO:0009099">
    <property type="term" value="P:L-valine biosynthetic process"/>
    <property type="evidence" value="ECO:0007669"/>
    <property type="project" value="TreeGrafter"/>
</dbReference>
<dbReference type="PANTHER" id="PTHR18968">
    <property type="entry name" value="THIAMINE PYROPHOSPHATE ENZYMES"/>
    <property type="match status" value="1"/>
</dbReference>
<dbReference type="STRING" id="561184.SAMN05216376_1309"/>
<dbReference type="GO" id="GO:0005948">
    <property type="term" value="C:acetolactate synthase complex"/>
    <property type="evidence" value="ECO:0007669"/>
    <property type="project" value="TreeGrafter"/>
</dbReference>
<evidence type="ECO:0000256" key="3">
    <source>
        <dbReference type="RuleBase" id="RU362132"/>
    </source>
</evidence>
<dbReference type="Gene3D" id="3.40.50.1220">
    <property type="entry name" value="TPP-binding domain"/>
    <property type="match status" value="1"/>
</dbReference>
<dbReference type="InterPro" id="IPR029035">
    <property type="entry name" value="DHS-like_NAD/FAD-binding_dom"/>
</dbReference>
<feature type="domain" description="Thiamine pyrophosphate enzyme TPP-binding" evidence="5">
    <location>
        <begin position="415"/>
        <end position="561"/>
    </location>
</feature>
<dbReference type="GO" id="GO:0030976">
    <property type="term" value="F:thiamine pyrophosphate binding"/>
    <property type="evidence" value="ECO:0007669"/>
    <property type="project" value="InterPro"/>
</dbReference>
<keyword evidence="7" id="KW-0808">Transferase</keyword>
<dbReference type="GO" id="GO:0000287">
    <property type="term" value="F:magnesium ion binding"/>
    <property type="evidence" value="ECO:0007669"/>
    <property type="project" value="InterPro"/>
</dbReference>
<dbReference type="GO" id="GO:0009097">
    <property type="term" value="P:isoleucine biosynthetic process"/>
    <property type="evidence" value="ECO:0007669"/>
    <property type="project" value="TreeGrafter"/>
</dbReference>
<evidence type="ECO:0000259" key="5">
    <source>
        <dbReference type="Pfam" id="PF02775"/>
    </source>
</evidence>
<dbReference type="SUPFAM" id="SSF52467">
    <property type="entry name" value="DHS-like NAD/FAD-binding domain"/>
    <property type="match status" value="1"/>
</dbReference>